<proteinExistence type="inferred from homology"/>
<keyword evidence="2" id="KW-0227">DNA damage</keyword>
<evidence type="ECO:0000256" key="2">
    <source>
        <dbReference type="ARBA" id="ARBA00022763"/>
    </source>
</evidence>
<dbReference type="EMBL" id="DYDO01000013">
    <property type="protein sequence ID" value="DBA14587.1"/>
    <property type="molecule type" value="Genomic_DNA"/>
</dbReference>
<organism evidence="3 4">
    <name type="scientific">Pyxicephalus adspersus</name>
    <name type="common">African bullfrog</name>
    <dbReference type="NCBI Taxonomy" id="30357"/>
    <lineage>
        <taxon>Eukaryota</taxon>
        <taxon>Metazoa</taxon>
        <taxon>Chordata</taxon>
        <taxon>Craniata</taxon>
        <taxon>Vertebrata</taxon>
        <taxon>Euteleostomi</taxon>
        <taxon>Amphibia</taxon>
        <taxon>Batrachia</taxon>
        <taxon>Anura</taxon>
        <taxon>Neobatrachia</taxon>
        <taxon>Ranoidea</taxon>
        <taxon>Pyxicephalidae</taxon>
        <taxon>Pyxicephalinae</taxon>
        <taxon>Pyxicephalus</taxon>
    </lineage>
</organism>
<gene>
    <name evidence="3" type="ORF">GDO54_005532</name>
</gene>
<dbReference type="GO" id="GO:0140664">
    <property type="term" value="F:ATP-dependent DNA damage sensor activity"/>
    <property type="evidence" value="ECO:0007669"/>
    <property type="project" value="InterPro"/>
</dbReference>
<dbReference type="Proteomes" id="UP001181693">
    <property type="component" value="Unassembled WGS sequence"/>
</dbReference>
<comment type="similarity">
    <text evidence="1">Belongs to the DNA mismatch repair MutL/HexB family.</text>
</comment>
<dbReference type="SUPFAM" id="SSF55874">
    <property type="entry name" value="ATPase domain of HSP90 chaperone/DNA topoisomerase II/histidine kinase"/>
    <property type="match status" value="1"/>
</dbReference>
<dbReference type="InterPro" id="IPR038973">
    <property type="entry name" value="MutL/Mlh/Pms-like"/>
</dbReference>
<evidence type="ECO:0000313" key="4">
    <source>
        <dbReference type="Proteomes" id="UP001181693"/>
    </source>
</evidence>
<accession>A0AAV2ZSF5</accession>
<dbReference type="PANTHER" id="PTHR10073:SF47">
    <property type="entry name" value="DNA MISMATCH REPAIR PROTEIN MLH3"/>
    <property type="match status" value="1"/>
</dbReference>
<dbReference type="GO" id="GO:0016887">
    <property type="term" value="F:ATP hydrolysis activity"/>
    <property type="evidence" value="ECO:0007669"/>
    <property type="project" value="InterPro"/>
</dbReference>
<keyword evidence="4" id="KW-1185">Reference proteome</keyword>
<dbReference type="InterPro" id="IPR036890">
    <property type="entry name" value="HATPase_C_sf"/>
</dbReference>
<dbReference type="Pfam" id="PF13589">
    <property type="entry name" value="HATPase_c_3"/>
    <property type="match status" value="1"/>
</dbReference>
<evidence type="ECO:0000256" key="1">
    <source>
        <dbReference type="ARBA" id="ARBA00006082"/>
    </source>
</evidence>
<dbReference type="PANTHER" id="PTHR10073">
    <property type="entry name" value="DNA MISMATCH REPAIR PROTEIN MLH, PMS, MUTL"/>
    <property type="match status" value="1"/>
</dbReference>
<protein>
    <submittedName>
        <fullName evidence="3">Uncharacterized protein</fullName>
    </submittedName>
</protein>
<name>A0AAV2ZSF5_PYXAD</name>
<dbReference type="GO" id="GO:0032300">
    <property type="term" value="C:mismatch repair complex"/>
    <property type="evidence" value="ECO:0007669"/>
    <property type="project" value="InterPro"/>
</dbReference>
<reference evidence="3" key="1">
    <citation type="thesis" date="2020" institute="ProQuest LLC" country="789 East Eisenhower Parkway, Ann Arbor, MI, USA">
        <title>Comparative Genomics and Chromosome Evolution.</title>
        <authorList>
            <person name="Mudd A.B."/>
        </authorList>
    </citation>
    <scope>NUCLEOTIDE SEQUENCE</scope>
    <source>
        <strain evidence="3">1538</strain>
        <tissue evidence="3">Blood</tissue>
    </source>
</reference>
<dbReference type="SUPFAM" id="SSF54211">
    <property type="entry name" value="Ribosomal protein S5 domain 2-like"/>
    <property type="match status" value="1"/>
</dbReference>
<dbReference type="InterPro" id="IPR020568">
    <property type="entry name" value="Ribosomal_Su5_D2-typ_SF"/>
</dbReference>
<evidence type="ECO:0000313" key="3">
    <source>
        <dbReference type="EMBL" id="DBA14587.1"/>
    </source>
</evidence>
<dbReference type="Gene3D" id="3.30.565.10">
    <property type="entry name" value="Histidine kinase-like ATPase, C-terminal domain"/>
    <property type="match status" value="1"/>
</dbReference>
<dbReference type="AlphaFoldDB" id="A0AAV2ZSF5"/>
<dbReference type="Gene3D" id="3.30.230.10">
    <property type="match status" value="1"/>
</dbReference>
<dbReference type="GO" id="GO:0006298">
    <property type="term" value="P:mismatch repair"/>
    <property type="evidence" value="ECO:0007669"/>
    <property type="project" value="InterPro"/>
</dbReference>
<dbReference type="InterPro" id="IPR014721">
    <property type="entry name" value="Ribsml_uS5_D2-typ_fold_subgr"/>
</dbReference>
<sequence>MLLCTVLSRMIRILPEDVRCRLRSGIAVTSVSQCVEELLLNSADAQATCIAIRVDLEIFRVQVVDNGCGLGPEDMDRVGLRYFTSKCHSLKDLEDLRFYGFRGEAIASLADVCSVVEIFSKHKPTGTTFTRLFQNGKPLPVQLAEVTRPSAGTTVTLYNLFYNLPVRRGRVDPVLEMERIRHKVEAASLMKPTISFSLKNDALHSMVLQLPKTRDVCSRFCQIYGPVKSKYLREVHHTQDRLEIVGFISSEGHYNKSMQFLYVNSRLVLKTRLHKLIDFLLKKESVICRPKASQVGHTSPGFHRPLTH</sequence>
<comment type="caution">
    <text evidence="3">The sequence shown here is derived from an EMBL/GenBank/DDBJ whole genome shotgun (WGS) entry which is preliminary data.</text>
</comment>